<dbReference type="Proteomes" id="UP001221366">
    <property type="component" value="Unassembled WGS sequence"/>
</dbReference>
<name>A0ABT5XV98_9FLAO</name>
<dbReference type="Pfam" id="PF10626">
    <property type="entry name" value="TraO"/>
    <property type="match status" value="1"/>
</dbReference>
<dbReference type="EMBL" id="JARFVB010000001">
    <property type="protein sequence ID" value="MDF0715026.1"/>
    <property type="molecule type" value="Genomic_DNA"/>
</dbReference>
<evidence type="ECO:0000313" key="1">
    <source>
        <dbReference type="EMBL" id="MDF0715026.1"/>
    </source>
</evidence>
<proteinExistence type="predicted"/>
<keyword evidence="2" id="KW-1185">Reference proteome</keyword>
<reference evidence="1 2" key="1">
    <citation type="submission" date="2023-03" db="EMBL/GenBank/DDBJ databases">
        <title>Muricauda XX sp. nov. and Muricauda XXX sp. nov., two novel species isolated from Okinawa Trough.</title>
        <authorList>
            <person name="Cao W."/>
            <person name="Deng X."/>
        </authorList>
    </citation>
    <scope>NUCLEOTIDE SEQUENCE [LARGE SCALE GENOMIC DNA]</scope>
    <source>
        <strain evidence="1 2">334s03</strain>
    </source>
</reference>
<dbReference type="InterPro" id="IPR018899">
    <property type="entry name" value="Conjug_transposon_Tra0"/>
</dbReference>
<organism evidence="1 2">
    <name type="scientific">Flagellimonas yonaguniensis</name>
    <dbReference type="NCBI Taxonomy" id="3031325"/>
    <lineage>
        <taxon>Bacteria</taxon>
        <taxon>Pseudomonadati</taxon>
        <taxon>Bacteroidota</taxon>
        <taxon>Flavobacteriia</taxon>
        <taxon>Flavobacteriales</taxon>
        <taxon>Flavobacteriaceae</taxon>
        <taxon>Flagellimonas</taxon>
    </lineage>
</organism>
<evidence type="ECO:0000313" key="2">
    <source>
        <dbReference type="Proteomes" id="UP001221366"/>
    </source>
</evidence>
<sequence>MKHYHLCCGVLLLLLIFSFQKGFSQRGNLSLGMVPTYKADGYGLQFNANHYHSTTDYVQVSLAATFSKENPDSGVEFPYDDYLLGIGYFTTILTSPKRGIFFYFGGGPSVGYKYINDGETDFPFDAPEEAESSFIYGGYASFEMDFFISDRFSLIVPINGHYHFNSDLNDSTLLLGAGLRYYFR</sequence>
<protein>
    <submittedName>
        <fullName evidence="1">Conjugal transfer protein TraO</fullName>
    </submittedName>
</protein>
<comment type="caution">
    <text evidence="1">The sequence shown here is derived from an EMBL/GenBank/DDBJ whole genome shotgun (WGS) entry which is preliminary data.</text>
</comment>
<gene>
    <name evidence="1" type="ORF">PY092_02600</name>
</gene>
<dbReference type="RefSeq" id="WP_275614294.1">
    <property type="nucleotide sequence ID" value="NZ_JARFVB010000001.1"/>
</dbReference>
<accession>A0ABT5XV98</accession>